<proteinExistence type="predicted"/>
<name>E6PED5_9ZZZZ</name>
<feature type="transmembrane region" description="Helical" evidence="5">
    <location>
        <begin position="41"/>
        <end position="60"/>
    </location>
</feature>
<evidence type="ECO:0000256" key="3">
    <source>
        <dbReference type="ARBA" id="ARBA00022989"/>
    </source>
</evidence>
<evidence type="ECO:0000256" key="4">
    <source>
        <dbReference type="ARBA" id="ARBA00023136"/>
    </source>
</evidence>
<keyword evidence="2 5" id="KW-0812">Transmembrane</keyword>
<evidence type="ECO:0000313" key="6">
    <source>
        <dbReference type="EMBL" id="CBH74820.1"/>
    </source>
</evidence>
<evidence type="ECO:0000256" key="2">
    <source>
        <dbReference type="ARBA" id="ARBA00022692"/>
    </source>
</evidence>
<gene>
    <name evidence="6" type="primary">ypbQ</name>
    <name evidence="6" type="ORF">CARN1_0354</name>
</gene>
<reference evidence="6" key="1">
    <citation type="submission" date="2009-10" db="EMBL/GenBank/DDBJ databases">
        <title>Diversity of trophic interactions inside an arsenic-rich microbial ecosystem.</title>
        <authorList>
            <person name="Bertin P.N."/>
            <person name="Heinrich-Salmeron A."/>
            <person name="Pelletier E."/>
            <person name="Goulhen-Chollet F."/>
            <person name="Arsene-Ploetze F."/>
            <person name="Gallien S."/>
            <person name="Calteau A."/>
            <person name="Vallenet D."/>
            <person name="Casiot C."/>
            <person name="Chane-Woon-Ming B."/>
            <person name="Giloteaux L."/>
            <person name="Barakat M."/>
            <person name="Bonnefoy V."/>
            <person name="Bruneel O."/>
            <person name="Chandler M."/>
            <person name="Cleiss J."/>
            <person name="Duran R."/>
            <person name="Elbaz-Poulichet F."/>
            <person name="Fonknechten N."/>
            <person name="Lauga B."/>
            <person name="Mornico D."/>
            <person name="Ortet P."/>
            <person name="Schaeffer C."/>
            <person name="Siguier P."/>
            <person name="Alexander Thil Smith A."/>
            <person name="Van Dorsselaer A."/>
            <person name="Weissenbach J."/>
            <person name="Medigue C."/>
            <person name="Le Paslier D."/>
        </authorList>
    </citation>
    <scope>NUCLEOTIDE SEQUENCE</scope>
</reference>
<protein>
    <submittedName>
        <fullName evidence="6">Putative integral inner membrane enzyme</fullName>
    </submittedName>
</protein>
<evidence type="ECO:0000256" key="1">
    <source>
        <dbReference type="ARBA" id="ARBA00004141"/>
    </source>
</evidence>
<dbReference type="AlphaFoldDB" id="E6PED5"/>
<dbReference type="PANTHER" id="PTHR43847:SF1">
    <property type="entry name" value="BLL3993 PROTEIN"/>
    <property type="match status" value="1"/>
</dbReference>
<dbReference type="GO" id="GO:0016020">
    <property type="term" value="C:membrane"/>
    <property type="evidence" value="ECO:0007669"/>
    <property type="project" value="UniProtKB-SubCell"/>
</dbReference>
<evidence type="ECO:0000256" key="5">
    <source>
        <dbReference type="SAM" id="Phobius"/>
    </source>
</evidence>
<accession>E6PED5</accession>
<comment type="subcellular location">
    <subcellularLocation>
        <location evidence="1">Membrane</location>
        <topology evidence="1">Multi-pass membrane protein</topology>
    </subcellularLocation>
</comment>
<dbReference type="InterPro" id="IPR007269">
    <property type="entry name" value="ICMT_MeTrfase"/>
</dbReference>
<keyword evidence="3 5" id="KW-1133">Transmembrane helix</keyword>
<feature type="transmembrane region" description="Helical" evidence="5">
    <location>
        <begin position="134"/>
        <end position="155"/>
    </location>
</feature>
<comment type="caution">
    <text evidence="6">The sequence shown here is derived from an EMBL/GenBank/DDBJ whole genome shotgun (WGS) entry which is preliminary data.</text>
</comment>
<keyword evidence="4 5" id="KW-0472">Membrane</keyword>
<dbReference type="EMBL" id="CABL01000004">
    <property type="protein sequence ID" value="CBH74820.1"/>
    <property type="molecule type" value="Genomic_DNA"/>
</dbReference>
<sequence>MTWLYGSLLFVAAQRMAELLYARANTRRALASGGIEIAARQHGWIVALHTAWLVAMLAFVPHDREPNFILLGLYAVLQLARIWTIRSLGPYWTTRVITFPDRPLVRRGPYRFMRHPNYAIVACEIALLPLAFGAWQIAAVFTALNAIALFVRLRVENPALEARRR</sequence>
<dbReference type="GO" id="GO:0004671">
    <property type="term" value="F:protein C-terminal S-isoprenylcysteine carboxyl O-methyltransferase activity"/>
    <property type="evidence" value="ECO:0007669"/>
    <property type="project" value="InterPro"/>
</dbReference>
<organism evidence="6">
    <name type="scientific">mine drainage metagenome</name>
    <dbReference type="NCBI Taxonomy" id="410659"/>
    <lineage>
        <taxon>unclassified sequences</taxon>
        <taxon>metagenomes</taxon>
        <taxon>ecological metagenomes</taxon>
    </lineage>
</organism>
<dbReference type="Pfam" id="PF04140">
    <property type="entry name" value="ICMT"/>
    <property type="match status" value="1"/>
</dbReference>
<feature type="transmembrane region" description="Helical" evidence="5">
    <location>
        <begin position="67"/>
        <end position="85"/>
    </location>
</feature>
<dbReference type="Gene3D" id="1.20.120.1630">
    <property type="match status" value="1"/>
</dbReference>
<dbReference type="InterPro" id="IPR052527">
    <property type="entry name" value="Metal_cation-efflux_comp"/>
</dbReference>
<dbReference type="PANTHER" id="PTHR43847">
    <property type="entry name" value="BLL3993 PROTEIN"/>
    <property type="match status" value="1"/>
</dbReference>